<dbReference type="EMBL" id="CAICTM010001254">
    <property type="protein sequence ID" value="CAB9521987.1"/>
    <property type="molecule type" value="Genomic_DNA"/>
</dbReference>
<evidence type="ECO:0008006" key="5">
    <source>
        <dbReference type="Google" id="ProtNLM"/>
    </source>
</evidence>
<protein>
    <recommendedName>
        <fullName evidence="5">Transmembrane protein</fullName>
    </recommendedName>
</protein>
<dbReference type="InterPro" id="IPR025333">
    <property type="entry name" value="DUF4239"/>
</dbReference>
<dbReference type="Pfam" id="PF14023">
    <property type="entry name" value="Bestrophin-like"/>
    <property type="match status" value="1"/>
</dbReference>
<proteinExistence type="predicted"/>
<organism evidence="3 4">
    <name type="scientific">Seminavis robusta</name>
    <dbReference type="NCBI Taxonomy" id="568900"/>
    <lineage>
        <taxon>Eukaryota</taxon>
        <taxon>Sar</taxon>
        <taxon>Stramenopiles</taxon>
        <taxon>Ochrophyta</taxon>
        <taxon>Bacillariophyta</taxon>
        <taxon>Bacillariophyceae</taxon>
        <taxon>Bacillariophycidae</taxon>
        <taxon>Naviculales</taxon>
        <taxon>Naviculaceae</taxon>
        <taxon>Seminavis</taxon>
    </lineage>
</organism>
<name>A0A9N8EJ13_9STRA</name>
<feature type="chain" id="PRO_5040156960" description="Transmembrane protein" evidence="2">
    <location>
        <begin position="27"/>
        <end position="445"/>
    </location>
</feature>
<reference evidence="3" key="1">
    <citation type="submission" date="2020-06" db="EMBL/GenBank/DDBJ databases">
        <authorList>
            <consortium name="Plant Systems Biology data submission"/>
        </authorList>
    </citation>
    <scope>NUCLEOTIDE SEQUENCE</scope>
    <source>
        <strain evidence="3">D6</strain>
    </source>
</reference>
<comment type="caution">
    <text evidence="3">The sequence shown here is derived from an EMBL/GenBank/DDBJ whole genome shotgun (WGS) entry which is preliminary data.</text>
</comment>
<evidence type="ECO:0000313" key="4">
    <source>
        <dbReference type="Proteomes" id="UP001153069"/>
    </source>
</evidence>
<feature type="transmembrane region" description="Helical" evidence="1">
    <location>
        <begin position="311"/>
        <end position="332"/>
    </location>
</feature>
<keyword evidence="1" id="KW-0812">Transmembrane</keyword>
<keyword evidence="1" id="KW-0472">Membrane</keyword>
<evidence type="ECO:0000313" key="3">
    <source>
        <dbReference type="EMBL" id="CAB9521987.1"/>
    </source>
</evidence>
<feature type="transmembrane region" description="Helical" evidence="1">
    <location>
        <begin position="134"/>
        <end position="155"/>
    </location>
</feature>
<keyword evidence="1" id="KW-1133">Transmembrane helix</keyword>
<accession>A0A9N8EJ13</accession>
<keyword evidence="4" id="KW-1185">Reference proteome</keyword>
<keyword evidence="2" id="KW-0732">Signal</keyword>
<gene>
    <name evidence="3" type="ORF">SEMRO_1256_G256640.1</name>
</gene>
<feature type="transmembrane region" description="Helical" evidence="1">
    <location>
        <begin position="281"/>
        <end position="299"/>
    </location>
</feature>
<dbReference type="Proteomes" id="UP001153069">
    <property type="component" value="Unassembled WGS sequence"/>
</dbReference>
<feature type="signal peptide" evidence="2">
    <location>
        <begin position="1"/>
        <end position="26"/>
    </location>
</feature>
<dbReference type="AlphaFoldDB" id="A0A9N8EJ13"/>
<sequence>MFRSVGLGLPPLLLLHVVLFIHDASCFSHGSSRRPRRLPLVVRRLSSETLPNGGDGPIWATSYVDVDEAEAAAQKQYDRDLFVVAGIPPVVAFALYSEVARQVANVFDMLGFKGTNVDGNAFATDLLRPTINGVVVPAAGVGLGTLFATTVNVLWNRQLTLRSIINKEVCELRLLRRALFGCFGTAQHSQRRAIALGLLHSYAQTLISETQIDGIERLEHVQMHGGISKSELDELAEMLHGVDGAAASRQSSVAKASDLLVSLSGHRSERVATTLSDFPRIHWAILVLLYCGIVTSFLLDSNQEVNQYLNSLQLQVLFSIIAGVGSGAAMLLKDLEDPFQGSFCINITAKQLTAFDQLLVADIAEAEEEYKQVGRPAFMTLDRDRQRPNYNAQNTVYFHLLTGPLGNQIRILGDLFAWTFRQITKSLPRLRNWVRRGRGPKKEVQ</sequence>
<dbReference type="OrthoDB" id="434276at2759"/>
<evidence type="ECO:0000256" key="2">
    <source>
        <dbReference type="SAM" id="SignalP"/>
    </source>
</evidence>
<evidence type="ECO:0000256" key="1">
    <source>
        <dbReference type="SAM" id="Phobius"/>
    </source>
</evidence>